<dbReference type="GO" id="GO:0043565">
    <property type="term" value="F:sequence-specific DNA binding"/>
    <property type="evidence" value="ECO:0007669"/>
    <property type="project" value="TreeGrafter"/>
</dbReference>
<dbReference type="InterPro" id="IPR036638">
    <property type="entry name" value="HLH_DNA-bd_sf"/>
</dbReference>
<dbReference type="InterPro" id="IPR054502">
    <property type="entry name" value="bHLH-TF_ACT-like_plant"/>
</dbReference>
<dbReference type="SMART" id="SM00353">
    <property type="entry name" value="HLH"/>
    <property type="match status" value="1"/>
</dbReference>
<sequence length="353" mass="40297">MLSQVTEDQQITDFIMSQCNADSDFLENNGHEINHWISGEHNNFQNGSDQFDNSAFKLFDSTLTAVYNNNQQQQSVHDADSVKQEAPTVRGDNSGSEGSEDDDEGGSRTVGRNGKRHHSKNLMAERKRRKKLNDRLYALRALVPKITKMDRASILGDAIEYVMELQKQVKELEEELENETNHDDEAKQYESNFDMVTTNLNGLLNDQAMELDESPKLSKLEHSSSEEKVNQMEPQVEVKQLDGNEFYLKILCEHKFGGFSRLMEAISSLGLEVTNATVTTQQSLVLNVFTVQRRDNETMQVDQVRDSLLELTRGPVGNWMESGIVAAVNNGDYQQEHCHNQHHHHLHYQHHQQ</sequence>
<evidence type="ECO:0000256" key="7">
    <source>
        <dbReference type="SAM" id="MobiDB-lite"/>
    </source>
</evidence>
<protein>
    <submittedName>
        <fullName evidence="9">Aborted microspores 2</fullName>
    </submittedName>
</protein>
<dbReference type="EMBL" id="KY296302">
    <property type="protein sequence ID" value="ASL24779.1"/>
    <property type="molecule type" value="mRNA"/>
</dbReference>
<evidence type="ECO:0000256" key="4">
    <source>
        <dbReference type="ARBA" id="ARBA00023163"/>
    </source>
</evidence>
<dbReference type="InterPro" id="IPR051358">
    <property type="entry name" value="TF_AMS/ICE1/BHLH6-like"/>
</dbReference>
<dbReference type="SUPFAM" id="SSF55021">
    <property type="entry name" value="ACT-like"/>
    <property type="match status" value="1"/>
</dbReference>
<comment type="similarity">
    <text evidence="2">Belongs to the bHLH protein family.</text>
</comment>
<evidence type="ECO:0000256" key="6">
    <source>
        <dbReference type="SAM" id="Coils"/>
    </source>
</evidence>
<dbReference type="Gene3D" id="4.10.280.10">
    <property type="entry name" value="Helix-loop-helix DNA-binding domain"/>
    <property type="match status" value="1"/>
</dbReference>
<name>A0A220YM18_ALLCE</name>
<dbReference type="GO" id="GO:0003700">
    <property type="term" value="F:DNA-binding transcription factor activity"/>
    <property type="evidence" value="ECO:0007669"/>
    <property type="project" value="TreeGrafter"/>
</dbReference>
<gene>
    <name evidence="9" type="primary">AMS2</name>
</gene>
<evidence type="ECO:0000256" key="1">
    <source>
        <dbReference type="ARBA" id="ARBA00004123"/>
    </source>
</evidence>
<dbReference type="PANTHER" id="PTHR31945:SF11">
    <property type="entry name" value="TRANSCRIPTION FACTOR ABORTED MICROSPORES"/>
    <property type="match status" value="1"/>
</dbReference>
<comment type="subcellular location">
    <subcellularLocation>
        <location evidence="1">Nucleus</location>
    </subcellularLocation>
</comment>
<keyword evidence="4" id="KW-0804">Transcription</keyword>
<accession>A0A220YM18</accession>
<evidence type="ECO:0000256" key="3">
    <source>
        <dbReference type="ARBA" id="ARBA00023015"/>
    </source>
</evidence>
<dbReference type="SUPFAM" id="SSF47459">
    <property type="entry name" value="HLH, helix-loop-helix DNA-binding domain"/>
    <property type="match status" value="1"/>
</dbReference>
<dbReference type="PANTHER" id="PTHR31945">
    <property type="entry name" value="TRANSCRIPTION FACTOR SCREAM2-RELATED"/>
    <property type="match status" value="1"/>
</dbReference>
<dbReference type="Pfam" id="PF00010">
    <property type="entry name" value="HLH"/>
    <property type="match status" value="1"/>
</dbReference>
<dbReference type="AlphaFoldDB" id="A0A220YM18"/>
<evidence type="ECO:0000256" key="5">
    <source>
        <dbReference type="ARBA" id="ARBA00023242"/>
    </source>
</evidence>
<dbReference type="PROSITE" id="PS50888">
    <property type="entry name" value="BHLH"/>
    <property type="match status" value="1"/>
</dbReference>
<dbReference type="CDD" id="cd11443">
    <property type="entry name" value="bHLH_AtAMS_like"/>
    <property type="match status" value="1"/>
</dbReference>
<reference evidence="9" key="1">
    <citation type="submission" date="2016-12" db="EMBL/GenBank/DDBJ databases">
        <title>No.</title>
        <authorList>
            <person name="Wang Y."/>
            <person name="Song C."/>
            <person name="Yuan Q."/>
            <person name="Yang C."/>
            <person name="Sheng J."/>
            <person name="Zhang H."/>
            <person name="Ren J."/>
            <person name="Chen D."/>
        </authorList>
    </citation>
    <scope>NUCLEOTIDE SEQUENCE</scope>
</reference>
<evidence type="ECO:0000256" key="2">
    <source>
        <dbReference type="ARBA" id="ARBA00005510"/>
    </source>
</evidence>
<feature type="compositionally biased region" description="Basic residues" evidence="7">
    <location>
        <begin position="113"/>
        <end position="128"/>
    </location>
</feature>
<keyword evidence="5" id="KW-0539">Nucleus</keyword>
<dbReference type="CDD" id="cd04873">
    <property type="entry name" value="ACT_UUR-ACR-like"/>
    <property type="match status" value="1"/>
</dbReference>
<organism evidence="9">
    <name type="scientific">Allium cepa</name>
    <name type="common">Onion</name>
    <dbReference type="NCBI Taxonomy" id="4679"/>
    <lineage>
        <taxon>Eukaryota</taxon>
        <taxon>Viridiplantae</taxon>
        <taxon>Streptophyta</taxon>
        <taxon>Embryophyta</taxon>
        <taxon>Tracheophyta</taxon>
        <taxon>Spermatophyta</taxon>
        <taxon>Magnoliopsida</taxon>
        <taxon>Liliopsida</taxon>
        <taxon>Asparagales</taxon>
        <taxon>Amaryllidaceae</taxon>
        <taxon>Allioideae</taxon>
        <taxon>Allieae</taxon>
        <taxon>Allium</taxon>
    </lineage>
</organism>
<feature type="domain" description="BHLH" evidence="8">
    <location>
        <begin position="116"/>
        <end position="165"/>
    </location>
</feature>
<evidence type="ECO:0000313" key="9">
    <source>
        <dbReference type="EMBL" id="ASL24779.1"/>
    </source>
</evidence>
<keyword evidence="3" id="KW-0805">Transcription regulation</keyword>
<dbReference type="InterPro" id="IPR011598">
    <property type="entry name" value="bHLH_dom"/>
</dbReference>
<dbReference type="InterPro" id="IPR045865">
    <property type="entry name" value="ACT-like_dom_sf"/>
</dbReference>
<evidence type="ECO:0000259" key="8">
    <source>
        <dbReference type="PROSITE" id="PS50888"/>
    </source>
</evidence>
<dbReference type="Pfam" id="PF22754">
    <property type="entry name" value="bHLH-TF_ACT-like_plant"/>
    <property type="match status" value="1"/>
</dbReference>
<feature type="region of interest" description="Disordered" evidence="7">
    <location>
        <begin position="72"/>
        <end position="128"/>
    </location>
</feature>
<dbReference type="GO" id="GO:0005634">
    <property type="term" value="C:nucleus"/>
    <property type="evidence" value="ECO:0007669"/>
    <property type="project" value="UniProtKB-SubCell"/>
</dbReference>
<dbReference type="GO" id="GO:0046983">
    <property type="term" value="F:protein dimerization activity"/>
    <property type="evidence" value="ECO:0007669"/>
    <property type="project" value="InterPro"/>
</dbReference>
<keyword evidence="6" id="KW-0175">Coiled coil</keyword>
<feature type="coiled-coil region" evidence="6">
    <location>
        <begin position="155"/>
        <end position="192"/>
    </location>
</feature>
<proteinExistence type="evidence at transcript level"/>